<proteinExistence type="predicted"/>
<feature type="transmembrane region" description="Helical" evidence="1">
    <location>
        <begin position="56"/>
        <end position="80"/>
    </location>
</feature>
<keyword evidence="1" id="KW-0812">Transmembrane</keyword>
<dbReference type="RefSeq" id="WP_106222934.1">
    <property type="nucleotide sequence ID" value="NZ_PVWP01000013.1"/>
</dbReference>
<keyword evidence="1" id="KW-0472">Membrane</keyword>
<dbReference type="EMBL" id="PVWP01000013">
    <property type="protein sequence ID" value="PSB35989.1"/>
    <property type="molecule type" value="Genomic_DNA"/>
</dbReference>
<keyword evidence="3" id="KW-1185">Reference proteome</keyword>
<reference evidence="2 3" key="1">
    <citation type="submission" date="2018-03" db="EMBL/GenBank/DDBJ databases">
        <title>The ancient ancestry and fast evolution of plastids.</title>
        <authorList>
            <person name="Moore K.R."/>
            <person name="Magnabosco C."/>
            <person name="Momper L."/>
            <person name="Gold D.A."/>
            <person name="Bosak T."/>
            <person name="Fournier G.P."/>
        </authorList>
    </citation>
    <scope>NUCLEOTIDE SEQUENCE [LARGE SCALE GENOMIC DNA]</scope>
    <source>
        <strain evidence="2 3">CCALA 015</strain>
    </source>
</reference>
<organism evidence="2 3">
    <name type="scientific">Aphanothece cf. minutissima CCALA 015</name>
    <dbReference type="NCBI Taxonomy" id="2107695"/>
    <lineage>
        <taxon>Bacteria</taxon>
        <taxon>Bacillati</taxon>
        <taxon>Cyanobacteriota</taxon>
        <taxon>Cyanophyceae</taxon>
        <taxon>Oscillatoriophycideae</taxon>
        <taxon>Chroococcales</taxon>
        <taxon>Aphanothecaceae</taxon>
        <taxon>Aphanothece</taxon>
    </lineage>
</organism>
<feature type="transmembrane region" description="Helical" evidence="1">
    <location>
        <begin position="21"/>
        <end position="44"/>
    </location>
</feature>
<evidence type="ECO:0008006" key="4">
    <source>
        <dbReference type="Google" id="ProtNLM"/>
    </source>
</evidence>
<keyword evidence="1" id="KW-1133">Transmembrane helix</keyword>
<feature type="transmembrane region" description="Helical" evidence="1">
    <location>
        <begin position="214"/>
        <end position="235"/>
    </location>
</feature>
<name>A0ABX5F3Z3_9CHRO</name>
<feature type="transmembrane region" description="Helical" evidence="1">
    <location>
        <begin position="92"/>
        <end position="114"/>
    </location>
</feature>
<evidence type="ECO:0000313" key="2">
    <source>
        <dbReference type="EMBL" id="PSB35989.1"/>
    </source>
</evidence>
<comment type="caution">
    <text evidence="2">The sequence shown here is derived from an EMBL/GenBank/DDBJ whole genome shotgun (WGS) entry which is preliminary data.</text>
</comment>
<gene>
    <name evidence="2" type="ORF">C7B81_15480</name>
</gene>
<evidence type="ECO:0000256" key="1">
    <source>
        <dbReference type="SAM" id="Phobius"/>
    </source>
</evidence>
<sequence length="245" mass="27138">MESASVRGQTSPKPAITASRWFALIGWILIGTTLSGVVFTSLPVRIIRPEWQLQVISAILAGTTSLLLGSLLVCGAFLLNPRNAKLQQRSDFLKRVSGWFAVLLLLIIPFQFYAGHRASGAVQAEENESIQLVKRIIRGVTASNDEAELRSFLASLPSPPPVPARFDAPFPEIKQRLLTNFNSRLNAANYQAGVLRTQRLEKFVAEASRNSVQAFLMAIAFTGIAEQFGPLFGFFRRLGLFRYRD</sequence>
<dbReference type="Proteomes" id="UP000238218">
    <property type="component" value="Unassembled WGS sequence"/>
</dbReference>
<accession>A0ABX5F3Z3</accession>
<protein>
    <recommendedName>
        <fullName evidence="4">DUF4239 domain-containing protein</fullName>
    </recommendedName>
</protein>
<evidence type="ECO:0000313" key="3">
    <source>
        <dbReference type="Proteomes" id="UP000238218"/>
    </source>
</evidence>